<proteinExistence type="predicted"/>
<accession>A0A448WMT5</accession>
<name>A0A448WMT5_9PLAT</name>
<reference evidence="1" key="1">
    <citation type="submission" date="2018-11" db="EMBL/GenBank/DDBJ databases">
        <authorList>
            <consortium name="Pathogen Informatics"/>
        </authorList>
    </citation>
    <scope>NUCLEOTIDE SEQUENCE</scope>
</reference>
<evidence type="ECO:0000313" key="2">
    <source>
        <dbReference type="Proteomes" id="UP000784294"/>
    </source>
</evidence>
<protein>
    <submittedName>
        <fullName evidence="1">Uncharacterized protein</fullName>
    </submittedName>
</protein>
<dbReference type="AlphaFoldDB" id="A0A448WMT5"/>
<gene>
    <name evidence="1" type="ORF">PXEA_LOCUS9030</name>
</gene>
<organism evidence="1 2">
    <name type="scientific">Protopolystoma xenopodis</name>
    <dbReference type="NCBI Taxonomy" id="117903"/>
    <lineage>
        <taxon>Eukaryota</taxon>
        <taxon>Metazoa</taxon>
        <taxon>Spiralia</taxon>
        <taxon>Lophotrochozoa</taxon>
        <taxon>Platyhelminthes</taxon>
        <taxon>Monogenea</taxon>
        <taxon>Polyopisthocotylea</taxon>
        <taxon>Polystomatidea</taxon>
        <taxon>Polystomatidae</taxon>
        <taxon>Protopolystoma</taxon>
    </lineage>
</organism>
<sequence>MRQNVHVNLPVPHCQPARGLLPIILSRLHGSLQLRRQETWPTALRLAAMLIRIWPSPTFETPLKQVKLEQAEQEADGDEKMKSLEVNDDEQIKLSVDSERTVNKLLVPRLLPDAIVTLLRFIGQLRDSLAVLEEGTGEATKSGIKDLHLDLVAEEADRVVLVALESWGLEPVLHQALPLEPLLQQL</sequence>
<comment type="caution">
    <text evidence="1">The sequence shown here is derived from an EMBL/GenBank/DDBJ whole genome shotgun (WGS) entry which is preliminary data.</text>
</comment>
<keyword evidence="2" id="KW-1185">Reference proteome</keyword>
<dbReference type="Proteomes" id="UP000784294">
    <property type="component" value="Unassembled WGS sequence"/>
</dbReference>
<dbReference type="EMBL" id="CAAALY010025138">
    <property type="protein sequence ID" value="VEL15590.1"/>
    <property type="molecule type" value="Genomic_DNA"/>
</dbReference>
<evidence type="ECO:0000313" key="1">
    <source>
        <dbReference type="EMBL" id="VEL15590.1"/>
    </source>
</evidence>